<keyword evidence="2" id="KW-1185">Reference proteome</keyword>
<reference evidence="1 2" key="1">
    <citation type="submission" date="2019-05" db="EMBL/GenBank/DDBJ databases">
        <title>Another draft genome of Portunus trituberculatus and its Hox gene families provides insights of decapod evolution.</title>
        <authorList>
            <person name="Jeong J.-H."/>
            <person name="Song I."/>
            <person name="Kim S."/>
            <person name="Choi T."/>
            <person name="Kim D."/>
            <person name="Ryu S."/>
            <person name="Kim W."/>
        </authorList>
    </citation>
    <scope>NUCLEOTIDE SEQUENCE [LARGE SCALE GENOMIC DNA]</scope>
    <source>
        <tissue evidence="1">Muscle</tissue>
    </source>
</reference>
<protein>
    <submittedName>
        <fullName evidence="1">Uncharacterized protein</fullName>
    </submittedName>
</protein>
<sequence length="80" mass="9183">MHVMACFPVWRQNTSLAMVFLVHAWRRLDISPVLSDSPPREEVLRRMGVDTRCARRQPGNQATIRVPSPPWLGCRGEVDQ</sequence>
<comment type="caution">
    <text evidence="1">The sequence shown here is derived from an EMBL/GenBank/DDBJ whole genome shotgun (WGS) entry which is preliminary data.</text>
</comment>
<accession>A0A5B7I059</accession>
<dbReference type="AlphaFoldDB" id="A0A5B7I059"/>
<proteinExistence type="predicted"/>
<gene>
    <name evidence="1" type="ORF">E2C01_068472</name>
</gene>
<dbReference type="EMBL" id="VSRR010038287">
    <property type="protein sequence ID" value="MPC74124.1"/>
    <property type="molecule type" value="Genomic_DNA"/>
</dbReference>
<name>A0A5B7I059_PORTR</name>
<dbReference type="Proteomes" id="UP000324222">
    <property type="component" value="Unassembled WGS sequence"/>
</dbReference>
<evidence type="ECO:0000313" key="1">
    <source>
        <dbReference type="EMBL" id="MPC74124.1"/>
    </source>
</evidence>
<organism evidence="1 2">
    <name type="scientific">Portunus trituberculatus</name>
    <name type="common">Swimming crab</name>
    <name type="synonym">Neptunus trituberculatus</name>
    <dbReference type="NCBI Taxonomy" id="210409"/>
    <lineage>
        <taxon>Eukaryota</taxon>
        <taxon>Metazoa</taxon>
        <taxon>Ecdysozoa</taxon>
        <taxon>Arthropoda</taxon>
        <taxon>Crustacea</taxon>
        <taxon>Multicrustacea</taxon>
        <taxon>Malacostraca</taxon>
        <taxon>Eumalacostraca</taxon>
        <taxon>Eucarida</taxon>
        <taxon>Decapoda</taxon>
        <taxon>Pleocyemata</taxon>
        <taxon>Brachyura</taxon>
        <taxon>Eubrachyura</taxon>
        <taxon>Portunoidea</taxon>
        <taxon>Portunidae</taxon>
        <taxon>Portuninae</taxon>
        <taxon>Portunus</taxon>
    </lineage>
</organism>
<evidence type="ECO:0000313" key="2">
    <source>
        <dbReference type="Proteomes" id="UP000324222"/>
    </source>
</evidence>